<sequence>MPHFTESTKSQSQDEIGFAMQEPIAIVGSACRFPGGASSPSKLWDLLRQPRDVLCKIPQDRFNPEGFYHSDGTHHGTSNVTESYLLQEDPRVFDLDFSTSSQLRPMLQIHNTGFYSKLFMRLLNQLAYPWKEFLALKPLFMLVKCGATIMITFNGTSIAYLPMPA</sequence>
<reference evidence="1 2" key="1">
    <citation type="journal article" date="2020" name="Phytopathology">
        <title>Genome Sequence Resources of Colletotrichum truncatum, C. plurivorum, C. musicola, and C. sojae: Four Species Pathogenic to Soybean (Glycine max).</title>
        <authorList>
            <person name="Rogerio F."/>
            <person name="Boufleur T.R."/>
            <person name="Ciampi-Guillardi M."/>
            <person name="Sukno S.A."/>
            <person name="Thon M.R."/>
            <person name="Massola Junior N.S."/>
            <person name="Baroncelli R."/>
        </authorList>
    </citation>
    <scope>NUCLEOTIDE SEQUENCE [LARGE SCALE GENOMIC DNA]</scope>
    <source>
        <strain evidence="1 2">CMES1059</strain>
    </source>
</reference>
<evidence type="ECO:0000313" key="2">
    <source>
        <dbReference type="Proteomes" id="UP000805649"/>
    </source>
</evidence>
<protein>
    <submittedName>
        <fullName evidence="1">Lovastatin nonaketide synthase</fullName>
    </submittedName>
</protein>
<dbReference type="EMBL" id="VUJX02000004">
    <property type="protein sequence ID" value="KAL0937410.1"/>
    <property type="molecule type" value="Genomic_DNA"/>
</dbReference>
<proteinExistence type="predicted"/>
<comment type="caution">
    <text evidence="1">The sequence shown here is derived from an EMBL/GenBank/DDBJ whole genome shotgun (WGS) entry which is preliminary data.</text>
</comment>
<evidence type="ECO:0000313" key="1">
    <source>
        <dbReference type="EMBL" id="KAL0937410.1"/>
    </source>
</evidence>
<gene>
    <name evidence="1" type="ORF">CTRU02_207141</name>
</gene>
<accession>A0ACC3Z027</accession>
<keyword evidence="2" id="KW-1185">Reference proteome</keyword>
<dbReference type="Proteomes" id="UP000805649">
    <property type="component" value="Unassembled WGS sequence"/>
</dbReference>
<name>A0ACC3Z027_COLTU</name>
<organism evidence="1 2">
    <name type="scientific">Colletotrichum truncatum</name>
    <name type="common">Anthracnose fungus</name>
    <name type="synonym">Colletotrichum capsici</name>
    <dbReference type="NCBI Taxonomy" id="5467"/>
    <lineage>
        <taxon>Eukaryota</taxon>
        <taxon>Fungi</taxon>
        <taxon>Dikarya</taxon>
        <taxon>Ascomycota</taxon>
        <taxon>Pezizomycotina</taxon>
        <taxon>Sordariomycetes</taxon>
        <taxon>Hypocreomycetidae</taxon>
        <taxon>Glomerellales</taxon>
        <taxon>Glomerellaceae</taxon>
        <taxon>Colletotrichum</taxon>
        <taxon>Colletotrichum truncatum species complex</taxon>
    </lineage>
</organism>